<keyword evidence="3 8" id="KW-0853">WD repeat</keyword>
<evidence type="ECO:0000256" key="3">
    <source>
        <dbReference type="ARBA" id="ARBA00022574"/>
    </source>
</evidence>
<evidence type="ECO:0000256" key="5">
    <source>
        <dbReference type="ARBA" id="ARBA00023054"/>
    </source>
</evidence>
<dbReference type="EMBL" id="FO082272">
    <property type="protein sequence ID" value="CCO66137.1"/>
    <property type="molecule type" value="Genomic_DNA"/>
</dbReference>
<feature type="repeat" description="WD" evidence="8">
    <location>
        <begin position="634"/>
        <end position="669"/>
    </location>
</feature>
<gene>
    <name evidence="10" type="ORF">Bathy07g03060</name>
</gene>
<keyword evidence="7" id="KW-0966">Cell projection</keyword>
<dbReference type="SUPFAM" id="SSF50978">
    <property type="entry name" value="WD40 repeat-like"/>
    <property type="match status" value="2"/>
</dbReference>
<evidence type="ECO:0000313" key="11">
    <source>
        <dbReference type="Proteomes" id="UP000198341"/>
    </source>
</evidence>
<dbReference type="OrthoDB" id="498908at2759"/>
<dbReference type="KEGG" id="bpg:Bathy07g03060"/>
<keyword evidence="6" id="KW-0206">Cytoskeleton</keyword>
<dbReference type="Proteomes" id="UP000198341">
    <property type="component" value="Chromosome 7"/>
</dbReference>
<keyword evidence="2" id="KW-0963">Cytoplasm</keyword>
<evidence type="ECO:0000256" key="7">
    <source>
        <dbReference type="ARBA" id="ARBA00023273"/>
    </source>
</evidence>
<feature type="repeat" description="WD" evidence="8">
    <location>
        <begin position="470"/>
        <end position="511"/>
    </location>
</feature>
<feature type="coiled-coil region" evidence="9">
    <location>
        <begin position="1234"/>
        <end position="1294"/>
    </location>
</feature>
<keyword evidence="4" id="KW-0677">Repeat</keyword>
<dbReference type="InterPro" id="IPR036322">
    <property type="entry name" value="WD40_repeat_dom_sf"/>
</dbReference>
<evidence type="ECO:0000313" key="10">
    <source>
        <dbReference type="EMBL" id="CCO66137.1"/>
    </source>
</evidence>
<dbReference type="PANTHER" id="PTHR14885:SF3">
    <property type="entry name" value="CILIA- AND FLAGELLA-ASSOCIATED PROTEIN 44"/>
    <property type="match status" value="1"/>
</dbReference>
<dbReference type="RefSeq" id="XP_007512049.1">
    <property type="nucleotide sequence ID" value="XM_007511987.1"/>
</dbReference>
<dbReference type="STRING" id="41875.K8F244"/>
<feature type="coiled-coil region" evidence="9">
    <location>
        <begin position="1137"/>
        <end position="1182"/>
    </location>
</feature>
<evidence type="ECO:0000256" key="8">
    <source>
        <dbReference type="PROSITE-ProRule" id="PRU00221"/>
    </source>
</evidence>
<name>K8F244_9CHLO</name>
<evidence type="ECO:0000256" key="2">
    <source>
        <dbReference type="ARBA" id="ARBA00022490"/>
    </source>
</evidence>
<evidence type="ECO:0000256" key="1">
    <source>
        <dbReference type="ARBA" id="ARBA00004430"/>
    </source>
</evidence>
<dbReference type="PANTHER" id="PTHR14885">
    <property type="entry name" value="CILIA- AND FLAGELLA-ASSOCIATED PROTEIN 43-RELATED"/>
    <property type="match status" value="1"/>
</dbReference>
<dbReference type="Pfam" id="PF00400">
    <property type="entry name" value="WD40"/>
    <property type="match status" value="3"/>
</dbReference>
<reference evidence="10 11" key="1">
    <citation type="submission" date="2011-10" db="EMBL/GenBank/DDBJ databases">
        <authorList>
            <person name="Genoscope - CEA"/>
        </authorList>
    </citation>
    <scope>NUCLEOTIDE SEQUENCE [LARGE SCALE GENOMIC DNA]</scope>
    <source>
        <strain evidence="10 11">RCC 1105</strain>
    </source>
</reference>
<comment type="subcellular location">
    <subcellularLocation>
        <location evidence="1">Cytoplasm</location>
        <location evidence="1">Cytoskeleton</location>
        <location evidence="1">Cilium axoneme</location>
    </subcellularLocation>
</comment>
<protein>
    <submittedName>
        <fullName evidence="10">Uncharacterized protein</fullName>
    </submittedName>
</protein>
<evidence type="ECO:0000256" key="4">
    <source>
        <dbReference type="ARBA" id="ARBA00022737"/>
    </source>
</evidence>
<dbReference type="GeneID" id="19014795"/>
<dbReference type="GO" id="GO:0005930">
    <property type="term" value="C:axoneme"/>
    <property type="evidence" value="ECO:0007669"/>
    <property type="project" value="UniProtKB-SubCell"/>
</dbReference>
<evidence type="ECO:0000256" key="6">
    <source>
        <dbReference type="ARBA" id="ARBA00023212"/>
    </source>
</evidence>
<feature type="coiled-coil region" evidence="9">
    <location>
        <begin position="780"/>
        <end position="807"/>
    </location>
</feature>
<feature type="coiled-coil region" evidence="9">
    <location>
        <begin position="716"/>
        <end position="750"/>
    </location>
</feature>
<evidence type="ECO:0000256" key="9">
    <source>
        <dbReference type="SAM" id="Coils"/>
    </source>
</evidence>
<proteinExistence type="predicted"/>
<dbReference type="Gene3D" id="2.130.10.10">
    <property type="entry name" value="YVTN repeat-like/Quinoprotein amine dehydrogenase"/>
    <property type="match status" value="3"/>
</dbReference>
<dbReference type="PROSITE" id="PS50082">
    <property type="entry name" value="WD_REPEATS_2"/>
    <property type="match status" value="2"/>
</dbReference>
<accession>K8F244</accession>
<keyword evidence="5 9" id="KW-0175">Coiled coil</keyword>
<dbReference type="eggNOG" id="KOG2106">
    <property type="taxonomic scope" value="Eukaryota"/>
</dbReference>
<dbReference type="InterPro" id="IPR015943">
    <property type="entry name" value="WD40/YVTN_repeat-like_dom_sf"/>
</dbReference>
<keyword evidence="11" id="KW-1185">Reference proteome</keyword>
<organism evidence="10 11">
    <name type="scientific">Bathycoccus prasinos</name>
    <dbReference type="NCBI Taxonomy" id="41875"/>
    <lineage>
        <taxon>Eukaryota</taxon>
        <taxon>Viridiplantae</taxon>
        <taxon>Chlorophyta</taxon>
        <taxon>Mamiellophyceae</taxon>
        <taxon>Mamiellales</taxon>
        <taxon>Bathycoccaceae</taxon>
        <taxon>Bathycoccus</taxon>
    </lineage>
</organism>
<dbReference type="InterPro" id="IPR001680">
    <property type="entry name" value="WD40_rpt"/>
</dbReference>
<sequence length="1380" mass="155845">MDDDVAANATSHSLRVDLKRNYGLNSVRRDNVAFVDHETIAFSVGNLVQFLRVKNTTAKEGEENFFMRSRRLRGIGAIAVHPERTFVALCEGEIGCVNERREEEEEDECARVDVYAYPSLVLKKTLRGGAKSKYALAKFSPDGTMLATVSSAPDYLLTIWNWENESSILRCKAFSQEVFGLSFSLTVYGQLTTWGTGHVRFWKMADTFTGLKLHGSLGKFGAEPLSDVCATCESGDGKITLSGTGSGAILAWSGGLIETKFCIDEEITCHDGAINSMHLRRVMMRDEMREQQQRVQLITAGEDGYVRAWDADEIWTIVETPETPFVQKIKPIFEYYLGDTVSCKNLIVSDDSNNNKLVVQNACGSLLELDLADGTSQEIFEAHSGAIAGCDVSFVSPHFFTTGDDKTVRCYDYSQCKLLFTSRFQARGTVLKVFPKVVDTSSRLVLVGFSDGVVRVLLRSEASFIVLESVKPHTDAIVSIDWNSEGSKFATASKDKTIFLFTVEAKGKLAPIGFVRLDKVPKHIEYDKSKSTADKNVIDIHFQKKGDKVARLLSTNLPKISTDTFELEACFVSIENTSVEEVCCSQTSHSGRFLVQGFVNGSVSLRILNQNRSEEKEGEEEADFAHEEQVWVEKKVHVSKITGVAVTYDDQYLVSASEDGSLLLFELKSKFGSYKVPEGLRESNLDYGKAIAEDIEIDEFPSMEQAKTLARESQISNDAEKTRKRTLEKLNELRKEFKSLIEANKKLKSVDILPESAFEVDVDLLEIMKKKTAVDVERGEREMACRLERAEIILERLKKRYRDDVEACCEELHAHFEANIDDEATSRYEFSCESFSLMKEDSSEEDEDEDQDFDERAVLPAGDASIISDETSTITSNVEAPRVSDIYEEISREKSDLTSQEIRRIERQKRSEEMAAFELTRPIDESETNIEDDLEIIEARNRISDFPLKSDPLATIVKEKRANVELKDDALTRVNAKIREIKVAFNAEFQALKDESATLPNDEYNDKLRKLCLSKAIAARKCKSLELQRFILERELEIIEKKHDAGDIAWEKKLYAAEENMRAKKASVKKYTKRYKERETNLIHADNALQNLMKVYENSLPPGAPRAKLFKVFMRDIEDGIEEKCPTGCEEDVYERVVQLRTKRRELEAAKVDAMNESEKAKTFLEEKVKEMEVAVAALKDTTADKEVFEKKKQADLNQIEIYVTLKAHEILHFDADSTDSVSSVKLGSAENGLVFANSAIEKLKLEIEHLNGEISSLKKSQQELKKQFAALEIERKEEEVKERDLEAKEIDVQMRKFGQIVDLDALDTMAREARGGEELKIKLRAQETYHAKEAAEWRKSIQQSNDEYTALIEQHTLLLQKIAASKRALLTKKRGAVAS</sequence>
<dbReference type="SMART" id="SM00320">
    <property type="entry name" value="WD40"/>
    <property type="match status" value="6"/>
</dbReference>